<feature type="compositionally biased region" description="Low complexity" evidence="10">
    <location>
        <begin position="73"/>
        <end position="100"/>
    </location>
</feature>
<keyword evidence="5 12" id="KW-0418">Kinase</keyword>
<evidence type="ECO:0000313" key="12">
    <source>
        <dbReference type="EMBL" id="THD28320.1"/>
    </source>
</evidence>
<dbReference type="GO" id="GO:0035556">
    <property type="term" value="P:intracellular signal transduction"/>
    <property type="evidence" value="ECO:0007669"/>
    <property type="project" value="TreeGrafter"/>
</dbReference>
<evidence type="ECO:0000256" key="3">
    <source>
        <dbReference type="ARBA" id="ARBA00022679"/>
    </source>
</evidence>
<dbReference type="Pfam" id="PF00069">
    <property type="entry name" value="Pkinase"/>
    <property type="match status" value="1"/>
</dbReference>
<evidence type="ECO:0000313" key="13">
    <source>
        <dbReference type="Proteomes" id="UP000230066"/>
    </source>
</evidence>
<dbReference type="GO" id="GO:0000226">
    <property type="term" value="P:microtubule cytoskeleton organization"/>
    <property type="evidence" value="ECO:0007669"/>
    <property type="project" value="TreeGrafter"/>
</dbReference>
<evidence type="ECO:0000256" key="8">
    <source>
        <dbReference type="ARBA" id="ARBA00048679"/>
    </source>
</evidence>
<organism evidence="12 13">
    <name type="scientific">Fasciola hepatica</name>
    <name type="common">Liver fluke</name>
    <dbReference type="NCBI Taxonomy" id="6192"/>
    <lineage>
        <taxon>Eukaryota</taxon>
        <taxon>Metazoa</taxon>
        <taxon>Spiralia</taxon>
        <taxon>Lophotrochozoa</taxon>
        <taxon>Platyhelminthes</taxon>
        <taxon>Trematoda</taxon>
        <taxon>Digenea</taxon>
        <taxon>Plagiorchiida</taxon>
        <taxon>Echinostomata</taxon>
        <taxon>Echinostomatoidea</taxon>
        <taxon>Fasciolidae</taxon>
        <taxon>Fasciola</taxon>
    </lineage>
</organism>
<feature type="region of interest" description="Disordered" evidence="10">
    <location>
        <begin position="2167"/>
        <end position="2199"/>
    </location>
</feature>
<dbReference type="Proteomes" id="UP000230066">
    <property type="component" value="Unassembled WGS sequence"/>
</dbReference>
<evidence type="ECO:0000256" key="7">
    <source>
        <dbReference type="ARBA" id="ARBA00047899"/>
    </source>
</evidence>
<sequence>MDTSEVKFRRHPPQLHRQMEQEDTSPQSYADNNSVSDSKPEGGKSSKSNDGVANPVSEPKPAIHHHLPPTQDSQGSSSTGSGATAMSLGTSGGSVSSGKSNRQPGKPTAAGHGTKCSSSASSSTEETEARERRFGSLDLHPLPTVAPTATMASVVRRSLIGSGAQCTHLHYNALLTMHRRFNSHTESPTDALDCHSSQTSVSTAGIPTGCPGSVVAPTALSVGSFANKSETEPSESVFKLSSSAYHNSVHLFGVLPPSLWPRLLCPLHGASLANSSSLLMAEKDQGTATAGSYKNDTTGGLCDEVPPVPSLTTVRDSANQDIVTKTPDSVPYVGTTGTTRLESTNVPMSTVADKWFETSTKTPHPAPHIGPYQLGPTLGRGNFAVVKLAKHIPTKMKVAIKIMNKELIGPNNLNKIARELEAMKRCQHPHIVRLYHVMETESSIFMVTEYASKGEVFDHISISRAFSEKEARELFWQIVCAIDFCHNSGIVHRDLKAENLLLDSEFKIKVADFGFCNFFKPDEFLSTHCGSPQYAAPELFKGEPYDGPLADVWSLGVILYILVCGSFPFPGESLGDIRSQVLRGLVRFPFFLSTACEQVIRCMLQVDPARRFRLRQVTATQWMQASPNVEHYRTMMSRYETKAKERQFDELFRSQYPEHSELARANQAEHAQNQLDNGVLRALAVGVGFEEEQIRFSSLQNKCDRWHAAYQLLCAKIRRFRTDPHLCQYVDEAMRLIVMPAHNRRRRSSLLNAWRSATGQTVASTSVGTLGLGSSGTTDSLMDSDETEGSCLRRTTLLATVPDVMDEVMAEVEAERENEVKSQPDSLPKCSAIGSEITVKSTEKASSDVETKRWKDPRQPNSTELNVALFILKADEDIILSQLGHSPAASVNPNGVSTVRRHTVQLVGSPLAAFRPPPPTEALVRTAGTESDRSCGYTQSEMPGPHDTDVMPVDERQSPEGGVRGDDSVIAEPGLVHISGQRTVHRFPRQITQPHIGTFQQLKSKALQPEQLLRTALDWLPSPWGSSWRSKASTNFDIGKTGTELSQAANKTDTKNASNKLSAKALPSLDLGDEASTASKPPSELRRVRPGLQRRNSVHLYEDELDTPELTTPQSVPLSRAEDSGDELEKRILSQNTLDNTPTFVANAGQLGYNTNAAEEAILNSSYWAPIVQDTMNFGRRLSVRSEPEDQELVNVPVAMETDGPESTSENPEVTVRPCWSAVPVESEDNRSADEDVCDPSAHLGTLLPQLNLPANLPAVIHQPVARFTVKDPHLLAPPDFMTPHCSSFPRRSSDGAAELQPLHRPALAVGGSYPEQTNYRNMHVNPGDTSPALVAPSATVYCIHETGAAGSHNDEAKATHAGVYGLNSSAAALKQCDSCTAAASNSAVGGVGVATNAGICLMQSPRNVAVPQQETSGPVHARATLRVVHPASSRLRSTPFSSATGRTSSVLSARQHSILSYTQPTMMDRTLWRLLGRRQPTVGPVTGVPSGCEMPIQSTPVQAQLVRHRKRFSLPSGYRPVRQAVLSDAGVQSSVCLCNHPLTPDLVQYIQHLMLYSQSTHQPPLCGGAPTASGPGPPVCPIETGFSRRGSEASQLLAWKHRLNQYAGLFEPATPELAFESSLQPVANLTSIPNRMVAYPTTLDTVSTHPPSRMNASSVHVPLTADATAVPSDAVKTQSELNQLSIVSNLSPTSPPGIELNDLKTELHKLETETCAAHASRIPASAAGEEDDGSGLSSPVPSHTSPLCKSTRAGDSRRHYMISGRRYQRSTENSVSPPQLSPVSTTAALTPGVKLTAADLPGEQRKWVPHRVSSLKVPRRASSAMSGLTGRGQSVRRPPNGDLTPLPKVADHTLFEDEALEYGLPRRHRYSVGESLDHALIGVNSELNCPSTIQSDTPPFAPLSCQPSVTGLHSQPDHSFDTRLDTHLSGGFVYTDELDRTALSSPGPAGPMTVLDLSPSRCQTETLFPGSETKGDLPSVVVGPSSVGVKRRLLNPSHGKSSDYLRTLQRTGGSLDRRLNFELFSSPKRKVYQEWLPKVAAFSRKAATTMLQAVHPSAEDRQLSPGSLSPSAQAPGDPATPPTHVPLTTVSAGSHTAVTSTNDLNGLRFSSTIPTQISPSISSSKSSACSLSHTMDQRSENLCPGEPNTMLVGESARDYHTVEGIHSDEEYDDDDDDDDDQDDDDDHVNEEEEEEKHCALAPLQSHLTINMTYSHSARTRYNLAQVAAPTGLGSSNFLMDSHLTASGQPPQSFTLLGRHQALNPLLGNPSPLSFPPNPLIATTYLGTTVLPGASAHSVNDPSTASAICGLTDDPLSTAATTAAAAAASLMLLRHGDDDEDLAEIDRVNRRLAMGKLDDYVSPGTYMSPESSTTVPRYFSPSEPISVCSDSETLSESIDRE</sequence>
<name>A0A4E0S3Y4_FASHE</name>
<dbReference type="EMBL" id="JXXN02000182">
    <property type="protein sequence ID" value="THD28320.1"/>
    <property type="molecule type" value="Genomic_DNA"/>
</dbReference>
<feature type="region of interest" description="Disordered" evidence="10">
    <location>
        <begin position="1812"/>
        <end position="1848"/>
    </location>
</feature>
<dbReference type="InterPro" id="IPR017441">
    <property type="entry name" value="Protein_kinase_ATP_BS"/>
</dbReference>
<evidence type="ECO:0000256" key="9">
    <source>
        <dbReference type="PROSITE-ProRule" id="PRU10141"/>
    </source>
</evidence>
<evidence type="ECO:0000259" key="11">
    <source>
        <dbReference type="PROSITE" id="PS50011"/>
    </source>
</evidence>
<dbReference type="PROSITE" id="PS00107">
    <property type="entry name" value="PROTEIN_KINASE_ATP"/>
    <property type="match status" value="1"/>
</dbReference>
<feature type="compositionally biased region" description="Acidic residues" evidence="10">
    <location>
        <begin position="2170"/>
        <end position="2195"/>
    </location>
</feature>
<feature type="domain" description="Protein kinase" evidence="11">
    <location>
        <begin position="372"/>
        <end position="623"/>
    </location>
</feature>
<feature type="compositionally biased region" description="Polar residues" evidence="10">
    <location>
        <begin position="24"/>
        <end position="37"/>
    </location>
</feature>
<dbReference type="GO" id="GO:0050321">
    <property type="term" value="F:tau-protein kinase activity"/>
    <property type="evidence" value="ECO:0007669"/>
    <property type="project" value="TreeGrafter"/>
</dbReference>
<dbReference type="InterPro" id="IPR008271">
    <property type="entry name" value="Ser/Thr_kinase_AS"/>
</dbReference>
<evidence type="ECO:0000256" key="2">
    <source>
        <dbReference type="ARBA" id="ARBA00022527"/>
    </source>
</evidence>
<proteinExistence type="predicted"/>
<feature type="region of interest" description="Disordered" evidence="10">
    <location>
        <begin position="1725"/>
        <end position="1788"/>
    </location>
</feature>
<dbReference type="InterPro" id="IPR011009">
    <property type="entry name" value="Kinase-like_dom_sf"/>
</dbReference>
<dbReference type="PANTHER" id="PTHR24346">
    <property type="entry name" value="MAP/MICROTUBULE AFFINITY-REGULATING KINASE"/>
    <property type="match status" value="1"/>
</dbReference>
<evidence type="ECO:0000256" key="1">
    <source>
        <dbReference type="ARBA" id="ARBA00012513"/>
    </source>
</evidence>
<feature type="region of interest" description="Disordered" evidence="10">
    <location>
        <begin position="1"/>
        <end position="141"/>
    </location>
</feature>
<accession>A0A4E0S3Y4</accession>
<dbReference type="EC" id="2.7.11.1" evidence="1"/>
<dbReference type="FunFam" id="1.10.510.10:FF:000571">
    <property type="entry name" value="Maternal embryonic leucine zipper kinase"/>
    <property type="match status" value="1"/>
</dbReference>
<keyword evidence="13" id="KW-1185">Reference proteome</keyword>
<dbReference type="InterPro" id="IPR000719">
    <property type="entry name" value="Prot_kinase_dom"/>
</dbReference>
<feature type="region of interest" description="Disordered" evidence="10">
    <location>
        <begin position="2055"/>
        <end position="2090"/>
    </location>
</feature>
<dbReference type="PANTHER" id="PTHR24346:SF42">
    <property type="entry name" value="SERINE_THREONINE-PROTEIN KINASE SIK3"/>
    <property type="match status" value="1"/>
</dbReference>
<dbReference type="PROSITE" id="PS50011">
    <property type="entry name" value="PROTEIN_KINASE_DOM"/>
    <property type="match status" value="1"/>
</dbReference>
<reference evidence="12" key="1">
    <citation type="submission" date="2019-03" db="EMBL/GenBank/DDBJ databases">
        <title>Improved annotation for the trematode Fasciola hepatica.</title>
        <authorList>
            <person name="Choi Y.-J."/>
            <person name="Martin J."/>
            <person name="Mitreva M."/>
        </authorList>
    </citation>
    <scope>NUCLEOTIDE SEQUENCE [LARGE SCALE GENOMIC DNA]</scope>
</reference>
<evidence type="ECO:0000256" key="5">
    <source>
        <dbReference type="ARBA" id="ARBA00022777"/>
    </source>
</evidence>
<dbReference type="SUPFAM" id="SSF56112">
    <property type="entry name" value="Protein kinase-like (PK-like)"/>
    <property type="match status" value="1"/>
</dbReference>
<dbReference type="FunFam" id="3.30.200.20:FF:000003">
    <property type="entry name" value="Non-specific serine/threonine protein kinase"/>
    <property type="match status" value="1"/>
</dbReference>
<feature type="region of interest" description="Disordered" evidence="10">
    <location>
        <begin position="910"/>
        <end position="950"/>
    </location>
</feature>
<feature type="compositionally biased region" description="Polar residues" evidence="10">
    <location>
        <begin position="2388"/>
        <end position="2401"/>
    </location>
</feature>
<comment type="catalytic activity">
    <reaction evidence="8">
        <text>L-seryl-[protein] + ATP = O-phospho-L-seryl-[protein] + ADP + H(+)</text>
        <dbReference type="Rhea" id="RHEA:17989"/>
        <dbReference type="Rhea" id="RHEA-COMP:9863"/>
        <dbReference type="Rhea" id="RHEA-COMP:11604"/>
        <dbReference type="ChEBI" id="CHEBI:15378"/>
        <dbReference type="ChEBI" id="CHEBI:29999"/>
        <dbReference type="ChEBI" id="CHEBI:30616"/>
        <dbReference type="ChEBI" id="CHEBI:83421"/>
        <dbReference type="ChEBI" id="CHEBI:456216"/>
        <dbReference type="EC" id="2.7.11.1"/>
    </reaction>
</comment>
<feature type="compositionally biased region" description="Low complexity" evidence="10">
    <location>
        <begin position="2115"/>
        <end position="2135"/>
    </location>
</feature>
<evidence type="ECO:0000256" key="6">
    <source>
        <dbReference type="ARBA" id="ARBA00022840"/>
    </source>
</evidence>
<dbReference type="GO" id="GO:0005524">
    <property type="term" value="F:ATP binding"/>
    <property type="evidence" value="ECO:0007669"/>
    <property type="project" value="UniProtKB-UniRule"/>
</dbReference>
<feature type="region of interest" description="Disordered" evidence="10">
    <location>
        <begin position="1071"/>
        <end position="1126"/>
    </location>
</feature>
<comment type="catalytic activity">
    <reaction evidence="7">
        <text>L-threonyl-[protein] + ATP = O-phospho-L-threonyl-[protein] + ADP + H(+)</text>
        <dbReference type="Rhea" id="RHEA:46608"/>
        <dbReference type="Rhea" id="RHEA-COMP:11060"/>
        <dbReference type="Rhea" id="RHEA-COMP:11605"/>
        <dbReference type="ChEBI" id="CHEBI:15378"/>
        <dbReference type="ChEBI" id="CHEBI:30013"/>
        <dbReference type="ChEBI" id="CHEBI:30616"/>
        <dbReference type="ChEBI" id="CHEBI:61977"/>
        <dbReference type="ChEBI" id="CHEBI:456216"/>
        <dbReference type="EC" id="2.7.11.1"/>
    </reaction>
</comment>
<evidence type="ECO:0000256" key="4">
    <source>
        <dbReference type="ARBA" id="ARBA00022741"/>
    </source>
</evidence>
<keyword evidence="6 9" id="KW-0067">ATP-binding</keyword>
<dbReference type="GO" id="GO:0005737">
    <property type="term" value="C:cytoplasm"/>
    <property type="evidence" value="ECO:0007669"/>
    <property type="project" value="TreeGrafter"/>
</dbReference>
<keyword evidence="3" id="KW-0808">Transferase</keyword>
<feature type="region of interest" description="Disordered" evidence="10">
    <location>
        <begin position="2115"/>
        <end position="2146"/>
    </location>
</feature>
<protein>
    <recommendedName>
        <fullName evidence="1">non-specific serine/threonine protein kinase</fullName>
        <ecNumber evidence="1">2.7.11.1</ecNumber>
    </recommendedName>
</protein>
<dbReference type="PROSITE" id="PS00108">
    <property type="entry name" value="PROTEIN_KINASE_ST"/>
    <property type="match status" value="1"/>
</dbReference>
<dbReference type="Gene3D" id="1.10.510.10">
    <property type="entry name" value="Transferase(Phosphotransferase) domain 1"/>
    <property type="match status" value="1"/>
</dbReference>
<keyword evidence="4 9" id="KW-0547">Nucleotide-binding</keyword>
<feature type="compositionally biased region" description="Polar residues" evidence="10">
    <location>
        <begin position="1771"/>
        <end position="1788"/>
    </location>
</feature>
<dbReference type="SMART" id="SM00220">
    <property type="entry name" value="S_TKc"/>
    <property type="match status" value="1"/>
</dbReference>
<feature type="compositionally biased region" description="Polar residues" evidence="10">
    <location>
        <begin position="1736"/>
        <end position="1749"/>
    </location>
</feature>
<feature type="region of interest" description="Disordered" evidence="10">
    <location>
        <begin position="2362"/>
        <end position="2401"/>
    </location>
</feature>
<evidence type="ECO:0000256" key="10">
    <source>
        <dbReference type="SAM" id="MobiDB-lite"/>
    </source>
</evidence>
<comment type="caution">
    <text evidence="12">The sequence shown here is derived from an EMBL/GenBank/DDBJ whole genome shotgun (WGS) entry which is preliminary data.</text>
</comment>
<keyword evidence="2" id="KW-0723">Serine/threonine-protein kinase</keyword>
<feature type="binding site" evidence="9">
    <location>
        <position position="401"/>
    </location>
    <ligand>
        <name>ATP</name>
        <dbReference type="ChEBI" id="CHEBI:30616"/>
    </ligand>
</feature>
<gene>
    <name evidence="12" type="ORF">D915_000864</name>
</gene>